<dbReference type="SUPFAM" id="SSF102114">
    <property type="entry name" value="Radical SAM enzymes"/>
    <property type="match status" value="1"/>
</dbReference>
<dbReference type="eggNOG" id="arCOG00933">
    <property type="taxonomic scope" value="Archaea"/>
</dbReference>
<keyword evidence="3" id="KW-0949">S-adenosyl-L-methionine</keyword>
<comment type="cofactor">
    <cofactor evidence="1">
        <name>[4Fe-4S] cluster</name>
        <dbReference type="ChEBI" id="CHEBI:49883"/>
    </cofactor>
</comment>
<dbReference type="EMBL" id="CP001140">
    <property type="protein sequence ID" value="ACL11709.1"/>
    <property type="molecule type" value="Genomic_DNA"/>
</dbReference>
<gene>
    <name evidence="8" type="ordered locus">DKAM_1383</name>
</gene>
<dbReference type="SFLD" id="SFLDG01067">
    <property type="entry name" value="SPASM/twitch_domain_containing"/>
    <property type="match status" value="1"/>
</dbReference>
<dbReference type="PROSITE" id="PS01305">
    <property type="entry name" value="MOAA_NIFB_PQQE"/>
    <property type="match status" value="1"/>
</dbReference>
<dbReference type="InterPro" id="IPR056488">
    <property type="entry name" value="Zn_ribbon_HMPTM"/>
</dbReference>
<dbReference type="KEGG" id="dka:DKAM_1383"/>
<keyword evidence="2" id="KW-0004">4Fe-4S</keyword>
<feature type="domain" description="Radical SAM core" evidence="7">
    <location>
        <begin position="117"/>
        <end position="348"/>
    </location>
</feature>
<dbReference type="SFLD" id="SFLDG01100">
    <property type="entry name" value="methyltransferase_(Class_D)"/>
    <property type="match status" value="1"/>
</dbReference>
<evidence type="ECO:0000259" key="7">
    <source>
        <dbReference type="PROSITE" id="PS51918"/>
    </source>
</evidence>
<evidence type="ECO:0000313" key="8">
    <source>
        <dbReference type="EMBL" id="ACL11709.1"/>
    </source>
</evidence>
<dbReference type="InterPro" id="IPR007197">
    <property type="entry name" value="rSAM"/>
</dbReference>
<name>B8D6H8_DESA1</name>
<proteinExistence type="predicted"/>
<dbReference type="GO" id="GO:0008168">
    <property type="term" value="F:methyltransferase activity"/>
    <property type="evidence" value="ECO:0007669"/>
    <property type="project" value="InterPro"/>
</dbReference>
<dbReference type="PANTHER" id="PTHR43306">
    <property type="entry name" value="7,8-DIHYDRO-6-HYDROXYMETHYLPTERIN DIMETHYLTRANSFERASE"/>
    <property type="match status" value="1"/>
</dbReference>
<dbReference type="GO" id="GO:0051539">
    <property type="term" value="F:4 iron, 4 sulfur cluster binding"/>
    <property type="evidence" value="ECO:0007669"/>
    <property type="project" value="UniProtKB-KW"/>
</dbReference>
<sequence length="572" mass="66486">MFIDYLVGDLSIQESSKKPGEIVYILPKLHSGEEVLSLTTSVCPYCYRVLPAVIVERDGKVYIRRICPEHGEIEELYYGDVDFYKRVVKYTEDGRGARHIYTQVKTLCPFNCGLCPMHKQHTALVNMVVTNRCNLSCWYCFFYSEASGYVYEPRLDQIREMVRSIKKQGVTVAIQLTGGEPLLREDLVDIVKLLKEEGVRHIQLNTNGIRFAELYIEDPVKAVEYARELRSSGVNTVYLSFDGVTPVTNWKNHWEVPYILETFRKAGMTSTVLVPTVIKGVNTHELGAIVRFAAKHMDVIRAVNFQPVSLTGYMKKHEREKYRITIPEVVKLIEEQTDGQVTRDAWFPINVSALFSRFIEGFSGEFKFEMSNHPICGVGTYIYVEKKSNEIKLIPITSFVDVEGLLEYLREKWEDLVTGSNRYMVGLRLLYSIRKFIDSSKQPEEFDLYKLLFNVIIKRSYEALGELHYKLLFLGQMHFMDLYNYDIQRVQRCNIHYSVPDGRLIPFCAFNIFDDIYRDKIHKEYGISLEEYSSKYGLPKGQVTRKYIRDRRRLESSEIYKLAYEGVIRSKA</sequence>
<accession>B8D6H8</accession>
<dbReference type="CDD" id="cd01335">
    <property type="entry name" value="Radical_SAM"/>
    <property type="match status" value="1"/>
</dbReference>
<evidence type="ECO:0000256" key="6">
    <source>
        <dbReference type="ARBA" id="ARBA00023014"/>
    </source>
</evidence>
<organism evidence="8 9">
    <name type="scientific">Desulfurococcus amylolyticus (strain DSM 18924 / JCM 16383 / VKM B-2413 / 1221n)</name>
    <name type="common">Desulfurococcus kamchatkensis</name>
    <dbReference type="NCBI Taxonomy" id="490899"/>
    <lineage>
        <taxon>Archaea</taxon>
        <taxon>Thermoproteota</taxon>
        <taxon>Thermoprotei</taxon>
        <taxon>Desulfurococcales</taxon>
        <taxon>Desulfurococcaceae</taxon>
        <taxon>Desulfurococcus</taxon>
    </lineage>
</organism>
<dbReference type="InterPro" id="IPR034474">
    <property type="entry name" value="Methyltransferase_Class_D"/>
</dbReference>
<keyword evidence="6" id="KW-0411">Iron-sulfur</keyword>
<dbReference type="Pfam" id="PF23545">
    <property type="entry name" value="Zn_ribbon_HMPTM"/>
    <property type="match status" value="1"/>
</dbReference>
<evidence type="ECO:0000256" key="4">
    <source>
        <dbReference type="ARBA" id="ARBA00022723"/>
    </source>
</evidence>
<evidence type="ECO:0000256" key="3">
    <source>
        <dbReference type="ARBA" id="ARBA00022691"/>
    </source>
</evidence>
<dbReference type="PROSITE" id="PS51918">
    <property type="entry name" value="RADICAL_SAM"/>
    <property type="match status" value="1"/>
</dbReference>
<evidence type="ECO:0000256" key="1">
    <source>
        <dbReference type="ARBA" id="ARBA00001966"/>
    </source>
</evidence>
<dbReference type="Proteomes" id="UP000006903">
    <property type="component" value="Chromosome"/>
</dbReference>
<dbReference type="InterPro" id="IPR000385">
    <property type="entry name" value="MoaA_NifB_PqqE_Fe-S-bd_CS"/>
</dbReference>
<dbReference type="NCBIfam" id="NF045702">
    <property type="entry name" value="rSAM_GDGT_ether"/>
    <property type="match status" value="1"/>
</dbReference>
<evidence type="ECO:0000256" key="5">
    <source>
        <dbReference type="ARBA" id="ARBA00023004"/>
    </source>
</evidence>
<dbReference type="InterPro" id="IPR013785">
    <property type="entry name" value="Aldolase_TIM"/>
</dbReference>
<dbReference type="Gene3D" id="3.20.20.70">
    <property type="entry name" value="Aldolase class I"/>
    <property type="match status" value="1"/>
</dbReference>
<dbReference type="Pfam" id="PF04055">
    <property type="entry name" value="Radical_SAM"/>
    <property type="match status" value="1"/>
</dbReference>
<reference evidence="8 9" key="1">
    <citation type="journal article" date="2009" name="J. Bacteriol.">
        <title>Complete genome sequence of the anaerobic, protein-degrading hyperthermophilic crenarchaeon Desulfurococcus kamchatkensis.</title>
        <authorList>
            <person name="Ravin N.V."/>
            <person name="Mardanov A.V."/>
            <person name="Beletsky A.V."/>
            <person name="Kublanov I.V."/>
            <person name="Kolganova T.V."/>
            <person name="Lebedinsky A.V."/>
            <person name="Chernyh N.A."/>
            <person name="Bonch-Osmolovskaya E.A."/>
            <person name="Skryabin K.G."/>
        </authorList>
    </citation>
    <scope>NUCLEOTIDE SEQUENCE [LARGE SCALE GENOMIC DNA]</scope>
    <source>
        <strain evidence="9">DSM 18924 / JCM 16383 / VKM B-2413 / 1221n</strain>
    </source>
</reference>
<evidence type="ECO:0000256" key="2">
    <source>
        <dbReference type="ARBA" id="ARBA00022485"/>
    </source>
</evidence>
<evidence type="ECO:0000313" key="9">
    <source>
        <dbReference type="Proteomes" id="UP000006903"/>
    </source>
</evidence>
<dbReference type="AlphaFoldDB" id="B8D6H8"/>
<dbReference type="SFLD" id="SFLDF00385">
    <property type="entry name" value="7_8-dihydro-6-hydroxymethylpte"/>
    <property type="match status" value="1"/>
</dbReference>
<dbReference type="HOGENOM" id="CLU_023791_0_0_2"/>
<protein>
    <submittedName>
        <fullName evidence="8">Predicted Fe-S oxidoreductase</fullName>
    </submittedName>
</protein>
<dbReference type="InterPro" id="IPR034471">
    <property type="entry name" value="GDGT/MA_synthase"/>
</dbReference>
<dbReference type="GeneID" id="7171425"/>
<dbReference type="STRING" id="490899.DKAM_1383"/>
<keyword evidence="5" id="KW-0408">Iron</keyword>
<dbReference type="GO" id="GO:0046872">
    <property type="term" value="F:metal ion binding"/>
    <property type="evidence" value="ECO:0007669"/>
    <property type="project" value="UniProtKB-KW"/>
</dbReference>
<keyword evidence="4" id="KW-0479">Metal-binding</keyword>
<dbReference type="SFLD" id="SFLDS00029">
    <property type="entry name" value="Radical_SAM"/>
    <property type="match status" value="1"/>
</dbReference>
<dbReference type="RefSeq" id="WP_012609050.1">
    <property type="nucleotide sequence ID" value="NC_011766.1"/>
</dbReference>
<dbReference type="InterPro" id="IPR058240">
    <property type="entry name" value="rSAM_sf"/>
</dbReference>
<dbReference type="PANTHER" id="PTHR43306:SF1">
    <property type="entry name" value="7,8-DIHYDRO-6-HYDROXYMETHYLPTERIN DIMETHYLTRANSFERASE"/>
    <property type="match status" value="1"/>
</dbReference>